<gene>
    <name evidence="5" type="ORF">NSCI0253_LOCUS39088</name>
</gene>
<keyword evidence="2" id="KW-0489">Methyltransferase</keyword>
<dbReference type="InterPro" id="IPR029063">
    <property type="entry name" value="SAM-dependent_MTases_sf"/>
</dbReference>
<name>A0A7S1AUZ0_NOCSC</name>
<dbReference type="EMBL" id="HBFQ01055021">
    <property type="protein sequence ID" value="CAD8864733.1"/>
    <property type="molecule type" value="Transcribed_RNA"/>
</dbReference>
<proteinExistence type="predicted"/>
<evidence type="ECO:0000256" key="1">
    <source>
        <dbReference type="ARBA" id="ARBA00022553"/>
    </source>
</evidence>
<evidence type="ECO:0000256" key="2">
    <source>
        <dbReference type="ARBA" id="ARBA00022603"/>
    </source>
</evidence>
<dbReference type="GO" id="GO:0008757">
    <property type="term" value="F:S-adenosylmethionine-dependent methyltransferase activity"/>
    <property type="evidence" value="ECO:0007669"/>
    <property type="project" value="InterPro"/>
</dbReference>
<evidence type="ECO:0000256" key="4">
    <source>
        <dbReference type="ARBA" id="ARBA00022691"/>
    </source>
</evidence>
<keyword evidence="3" id="KW-0808">Transferase</keyword>
<sequence length="212" mass="22787">MSWEAMWSRGLRPGQAFDAAQVEPALKSLIGGGVLPSGPALVPGCGRGYACVALAAEGRSVLGLEVAPTAVQEARQHFKEVRASPSCSVEHQDFFDPEFHESHGGEFALGYDCTFLCAMNPSMRQAWAQSWSKVLKPGGELVTLLFPLPREGEADPVDVAGSGPPYTISQNLASNLLSPLGFKLISAERVPLDKVARNRDEIIARWQAPESQ</sequence>
<accession>A0A7S1AUZ0</accession>
<dbReference type="AlphaFoldDB" id="A0A7S1AUZ0"/>
<keyword evidence="4" id="KW-0949">S-adenosyl-L-methionine</keyword>
<dbReference type="PANTHER" id="PTHR32183:SF11">
    <property type="entry name" value="THIOL METHYLTRANSFERASE 2-RELATED"/>
    <property type="match status" value="1"/>
</dbReference>
<dbReference type="PANTHER" id="PTHR32183">
    <property type="match status" value="1"/>
</dbReference>
<organism evidence="5">
    <name type="scientific">Noctiluca scintillans</name>
    <name type="common">Sea sparkle</name>
    <name type="synonym">Red tide dinoflagellate</name>
    <dbReference type="NCBI Taxonomy" id="2966"/>
    <lineage>
        <taxon>Eukaryota</taxon>
        <taxon>Sar</taxon>
        <taxon>Alveolata</taxon>
        <taxon>Dinophyceae</taxon>
        <taxon>Noctilucales</taxon>
        <taxon>Noctilucaceae</taxon>
        <taxon>Noctiluca</taxon>
    </lineage>
</organism>
<evidence type="ECO:0000256" key="3">
    <source>
        <dbReference type="ARBA" id="ARBA00022679"/>
    </source>
</evidence>
<keyword evidence="1" id="KW-0597">Phosphoprotein</keyword>
<dbReference type="SUPFAM" id="SSF53335">
    <property type="entry name" value="S-adenosyl-L-methionine-dependent methyltransferases"/>
    <property type="match status" value="1"/>
</dbReference>
<dbReference type="Pfam" id="PF05724">
    <property type="entry name" value="TPMT"/>
    <property type="match status" value="1"/>
</dbReference>
<dbReference type="PROSITE" id="PS51585">
    <property type="entry name" value="SAM_MT_TPMT"/>
    <property type="match status" value="1"/>
</dbReference>
<dbReference type="CDD" id="cd02440">
    <property type="entry name" value="AdoMet_MTases"/>
    <property type="match status" value="1"/>
</dbReference>
<protein>
    <submittedName>
        <fullName evidence="5">Uncharacterized protein</fullName>
    </submittedName>
</protein>
<reference evidence="5" key="1">
    <citation type="submission" date="2021-01" db="EMBL/GenBank/DDBJ databases">
        <authorList>
            <person name="Corre E."/>
            <person name="Pelletier E."/>
            <person name="Niang G."/>
            <person name="Scheremetjew M."/>
            <person name="Finn R."/>
            <person name="Kale V."/>
            <person name="Holt S."/>
            <person name="Cochrane G."/>
            <person name="Meng A."/>
            <person name="Brown T."/>
            <person name="Cohen L."/>
        </authorList>
    </citation>
    <scope>NUCLEOTIDE SEQUENCE</scope>
</reference>
<dbReference type="GO" id="GO:0032259">
    <property type="term" value="P:methylation"/>
    <property type="evidence" value="ECO:0007669"/>
    <property type="project" value="UniProtKB-KW"/>
</dbReference>
<dbReference type="Gene3D" id="3.40.50.150">
    <property type="entry name" value="Vaccinia Virus protein VP39"/>
    <property type="match status" value="1"/>
</dbReference>
<dbReference type="InterPro" id="IPR008854">
    <property type="entry name" value="TPMT"/>
</dbReference>
<evidence type="ECO:0000313" key="5">
    <source>
        <dbReference type="EMBL" id="CAD8864733.1"/>
    </source>
</evidence>